<dbReference type="SUPFAM" id="SSF54427">
    <property type="entry name" value="NTF2-like"/>
    <property type="match status" value="1"/>
</dbReference>
<evidence type="ECO:0008006" key="3">
    <source>
        <dbReference type="Google" id="ProtNLM"/>
    </source>
</evidence>
<sequence>MSEHAGKEAVRAFIEAFNLLDSAAMADAFNFPHIRLASGKFAIFETRDDFVRRFDANKPALEAEGWHHTVIESLEAVHAVPDKVHLAVEYTRRHADDAVYSRFNSLWIATLQDGHWGIQFRSSCMPRDLAQTMTDGVS</sequence>
<protein>
    <recommendedName>
        <fullName evidence="3">DUF4440 domain-containing protein</fullName>
    </recommendedName>
</protein>
<name>W4LBK3_ENTF1</name>
<evidence type="ECO:0000313" key="2">
    <source>
        <dbReference type="Proteomes" id="UP000019141"/>
    </source>
</evidence>
<dbReference type="HOGENOM" id="CLU_134262_0_0_7"/>
<gene>
    <name evidence="1" type="ORF">ETSY1_30475</name>
</gene>
<accession>W4LBK3</accession>
<keyword evidence="2" id="KW-1185">Reference proteome</keyword>
<reference evidence="1 2" key="1">
    <citation type="journal article" date="2014" name="Nature">
        <title>An environmental bacterial taxon with a large and distinct metabolic repertoire.</title>
        <authorList>
            <person name="Wilson M.C."/>
            <person name="Mori T."/>
            <person name="Ruckert C."/>
            <person name="Uria A.R."/>
            <person name="Helf M.J."/>
            <person name="Takada K."/>
            <person name="Gernert C."/>
            <person name="Steffens U.A."/>
            <person name="Heycke N."/>
            <person name="Schmitt S."/>
            <person name="Rinke C."/>
            <person name="Helfrich E.J."/>
            <person name="Brachmann A.O."/>
            <person name="Gurgui C."/>
            <person name="Wakimoto T."/>
            <person name="Kracht M."/>
            <person name="Crusemann M."/>
            <person name="Hentschel U."/>
            <person name="Abe I."/>
            <person name="Matsunaga S."/>
            <person name="Kalinowski J."/>
            <person name="Takeyama H."/>
            <person name="Piel J."/>
        </authorList>
    </citation>
    <scope>NUCLEOTIDE SEQUENCE [LARGE SCALE GENOMIC DNA]</scope>
    <source>
        <strain evidence="2">TSY1</strain>
    </source>
</reference>
<organism evidence="1 2">
    <name type="scientific">Entotheonella factor</name>
    <dbReference type="NCBI Taxonomy" id="1429438"/>
    <lineage>
        <taxon>Bacteria</taxon>
        <taxon>Pseudomonadati</taxon>
        <taxon>Nitrospinota/Tectimicrobiota group</taxon>
        <taxon>Candidatus Tectimicrobiota</taxon>
        <taxon>Candidatus Entotheonellia</taxon>
        <taxon>Candidatus Entotheonellales</taxon>
        <taxon>Candidatus Entotheonellaceae</taxon>
        <taxon>Candidatus Entotheonella</taxon>
    </lineage>
</organism>
<comment type="caution">
    <text evidence="1">The sequence shown here is derived from an EMBL/GenBank/DDBJ whole genome shotgun (WGS) entry which is preliminary data.</text>
</comment>
<dbReference type="Proteomes" id="UP000019141">
    <property type="component" value="Unassembled WGS sequence"/>
</dbReference>
<dbReference type="EMBL" id="AZHW01000913">
    <property type="protein sequence ID" value="ETW95473.1"/>
    <property type="molecule type" value="Genomic_DNA"/>
</dbReference>
<dbReference type="InterPro" id="IPR032710">
    <property type="entry name" value="NTF2-like_dom_sf"/>
</dbReference>
<dbReference type="AlphaFoldDB" id="W4LBK3"/>
<evidence type="ECO:0000313" key="1">
    <source>
        <dbReference type="EMBL" id="ETW95473.1"/>
    </source>
</evidence>
<proteinExistence type="predicted"/>